<proteinExistence type="predicted"/>
<dbReference type="PANTHER" id="PTHR36922:SF1">
    <property type="entry name" value="DUF1993 DOMAIN-CONTAINING PROTEIN"/>
    <property type="match status" value="1"/>
</dbReference>
<dbReference type="Proteomes" id="UP001597299">
    <property type="component" value="Unassembled WGS sequence"/>
</dbReference>
<dbReference type="RefSeq" id="WP_213351870.1">
    <property type="nucleotide sequence ID" value="NZ_JAHBGB010000012.1"/>
</dbReference>
<name>A0ABW4Z4L5_9HYPH</name>
<comment type="caution">
    <text evidence="1">The sequence shown here is derived from an EMBL/GenBank/DDBJ whole genome shotgun (WGS) entry which is preliminary data.</text>
</comment>
<dbReference type="Pfam" id="PF09351">
    <property type="entry name" value="DUF1993"/>
    <property type="match status" value="1"/>
</dbReference>
<dbReference type="InterPro" id="IPR018531">
    <property type="entry name" value="DUF1993"/>
</dbReference>
<accession>A0ABW4Z4L5</accession>
<evidence type="ECO:0000313" key="2">
    <source>
        <dbReference type="Proteomes" id="UP001597299"/>
    </source>
</evidence>
<sequence length="168" mass="18394">MSLSIFDASIPVFLRGFDNFSAMLAKGEAFAQEKGLDPRTLVEARLAPDMLSLAGQVQRASDTAKFCAARLTATDGPSFDDNEANFAELHARIAKTVTYLKSIDASAFDGSEERRIVLKRRQGEVTLDGRSYLLTFALPNFFFHLTTGYDILRHAGVPVGKSDFLGPL</sequence>
<dbReference type="Gene3D" id="1.20.120.450">
    <property type="entry name" value="dinb family like domain"/>
    <property type="match status" value="1"/>
</dbReference>
<gene>
    <name evidence="1" type="ORF">ACFSNC_24305</name>
</gene>
<dbReference type="EMBL" id="JBHUHD010000004">
    <property type="protein sequence ID" value="MFD2143520.1"/>
    <property type="molecule type" value="Genomic_DNA"/>
</dbReference>
<dbReference type="SUPFAM" id="SSF109854">
    <property type="entry name" value="DinB/YfiT-like putative metalloenzymes"/>
    <property type="match status" value="1"/>
</dbReference>
<dbReference type="InterPro" id="IPR034660">
    <property type="entry name" value="DinB/YfiT-like"/>
</dbReference>
<keyword evidence="2" id="KW-1185">Reference proteome</keyword>
<reference evidence="2" key="1">
    <citation type="journal article" date="2019" name="Int. J. Syst. Evol. Microbiol.">
        <title>The Global Catalogue of Microorganisms (GCM) 10K type strain sequencing project: providing services to taxonomists for standard genome sequencing and annotation.</title>
        <authorList>
            <consortium name="The Broad Institute Genomics Platform"/>
            <consortium name="The Broad Institute Genome Sequencing Center for Infectious Disease"/>
            <person name="Wu L."/>
            <person name="Ma J."/>
        </authorList>
    </citation>
    <scope>NUCLEOTIDE SEQUENCE [LARGE SCALE GENOMIC DNA]</scope>
    <source>
        <strain evidence="2">CCM 7435</strain>
    </source>
</reference>
<dbReference type="PANTHER" id="PTHR36922">
    <property type="entry name" value="BLL2446 PROTEIN"/>
    <property type="match status" value="1"/>
</dbReference>
<evidence type="ECO:0000313" key="1">
    <source>
        <dbReference type="EMBL" id="MFD2143520.1"/>
    </source>
</evidence>
<protein>
    <submittedName>
        <fullName evidence="1">DUF1993 family protein</fullName>
    </submittedName>
</protein>
<organism evidence="1 2">
    <name type="scientific">Ancylobacter oerskovii</name>
    <dbReference type="NCBI Taxonomy" id="459519"/>
    <lineage>
        <taxon>Bacteria</taxon>
        <taxon>Pseudomonadati</taxon>
        <taxon>Pseudomonadota</taxon>
        <taxon>Alphaproteobacteria</taxon>
        <taxon>Hyphomicrobiales</taxon>
        <taxon>Xanthobacteraceae</taxon>
        <taxon>Ancylobacter</taxon>
    </lineage>
</organism>